<dbReference type="InterPro" id="IPR049743">
    <property type="entry name" value="MlaB"/>
</dbReference>
<gene>
    <name evidence="2" type="ORF">M998_1414</name>
</gene>
<dbReference type="RefSeq" id="WP_068908178.1">
    <property type="nucleotide sequence ID" value="NZ_LXEW01000021.1"/>
</dbReference>
<dbReference type="SUPFAM" id="SSF52091">
    <property type="entry name" value="SpoIIaa-like"/>
    <property type="match status" value="1"/>
</dbReference>
<keyword evidence="3" id="KW-1185">Reference proteome</keyword>
<organism evidence="2 3">
    <name type="scientific">Providencia heimbachae ATCC 35613</name>
    <dbReference type="NCBI Taxonomy" id="1354272"/>
    <lineage>
        <taxon>Bacteria</taxon>
        <taxon>Pseudomonadati</taxon>
        <taxon>Pseudomonadota</taxon>
        <taxon>Gammaproteobacteria</taxon>
        <taxon>Enterobacterales</taxon>
        <taxon>Morganellaceae</taxon>
        <taxon>Providencia</taxon>
    </lineage>
</organism>
<accession>A0A1B7JXY1</accession>
<dbReference type="PROSITE" id="PS50801">
    <property type="entry name" value="STAS"/>
    <property type="match status" value="1"/>
</dbReference>
<dbReference type="InterPro" id="IPR052746">
    <property type="entry name" value="MlaB_ABC_Transporter"/>
</dbReference>
<evidence type="ECO:0000259" key="1">
    <source>
        <dbReference type="PROSITE" id="PS50801"/>
    </source>
</evidence>
<dbReference type="OrthoDB" id="5687860at2"/>
<dbReference type="EMBL" id="LXEW01000021">
    <property type="protein sequence ID" value="OAT52735.1"/>
    <property type="molecule type" value="Genomic_DNA"/>
</dbReference>
<dbReference type="CDD" id="cd07043">
    <property type="entry name" value="STAS_anti-anti-sigma_factors"/>
    <property type="match status" value="1"/>
</dbReference>
<evidence type="ECO:0000313" key="3">
    <source>
        <dbReference type="Proteomes" id="UP000078224"/>
    </source>
</evidence>
<dbReference type="Gene3D" id="3.30.750.24">
    <property type="entry name" value="STAS domain"/>
    <property type="match status" value="1"/>
</dbReference>
<dbReference type="PANTHER" id="PTHR35849:SF1">
    <property type="entry name" value="INTERMEMBRANE PHOSPHOLIPID TRANSPORT SYSTEM BINDING PROTEIN MLAB"/>
    <property type="match status" value="1"/>
</dbReference>
<dbReference type="PATRIC" id="fig|1354272.4.peg.1435"/>
<dbReference type="InterPro" id="IPR002645">
    <property type="entry name" value="STAS_dom"/>
</dbReference>
<dbReference type="InterPro" id="IPR036513">
    <property type="entry name" value="STAS_dom_sf"/>
</dbReference>
<comment type="caution">
    <text evidence="2">The sequence shown here is derived from an EMBL/GenBank/DDBJ whole genome shotgun (WGS) entry which is preliminary data.</text>
</comment>
<dbReference type="PANTHER" id="PTHR35849">
    <property type="entry name" value="BLR2341 PROTEIN"/>
    <property type="match status" value="1"/>
</dbReference>
<dbReference type="InterPro" id="IPR058548">
    <property type="entry name" value="MlaB-like_STAS"/>
</dbReference>
<feature type="domain" description="STAS" evidence="1">
    <location>
        <begin position="45"/>
        <end position="99"/>
    </location>
</feature>
<dbReference type="Proteomes" id="UP000078224">
    <property type="component" value="Unassembled WGS sequence"/>
</dbReference>
<sequence length="99" mass="11032">MSNTLAWEQTETTLFLSGTLDRDSLMSFWNERHPLFNSANRIEKIDLSGLVHVDSTGLAMLVRLKGEIKAKNDALDIIGVSDNLNTLIELYGVKAILLN</sequence>
<dbReference type="Pfam" id="PF13466">
    <property type="entry name" value="STAS_2"/>
    <property type="match status" value="1"/>
</dbReference>
<reference evidence="2 3" key="1">
    <citation type="submission" date="2016-04" db="EMBL/GenBank/DDBJ databases">
        <title>ATOL: Assembling a taxonomically balanced genome-scale reconstruction of the evolutionary history of the Enterobacteriaceae.</title>
        <authorList>
            <person name="Plunkett G.III."/>
            <person name="Neeno-Eckwall E.C."/>
            <person name="Glasner J.D."/>
            <person name="Perna N.T."/>
        </authorList>
    </citation>
    <scope>NUCLEOTIDE SEQUENCE [LARGE SCALE GENOMIC DNA]</scope>
    <source>
        <strain evidence="2 3">ATCC 35613</strain>
    </source>
</reference>
<dbReference type="NCBIfam" id="NF033618">
    <property type="entry name" value="mlaB_1"/>
    <property type="match status" value="1"/>
</dbReference>
<protein>
    <submittedName>
        <fullName evidence="2">Putative anti-sigma B factor antagonist</fullName>
    </submittedName>
</protein>
<name>A0A1B7JXY1_9GAMM</name>
<evidence type="ECO:0000313" key="2">
    <source>
        <dbReference type="EMBL" id="OAT52735.1"/>
    </source>
</evidence>
<proteinExistence type="predicted"/>
<dbReference type="AlphaFoldDB" id="A0A1B7JXY1"/>